<evidence type="ECO:0008006" key="3">
    <source>
        <dbReference type="Google" id="ProtNLM"/>
    </source>
</evidence>
<protein>
    <recommendedName>
        <fullName evidence="3">DUF2235 domain-containing protein</fullName>
    </recommendedName>
</protein>
<reference evidence="1 2" key="1">
    <citation type="submission" date="2023-10" db="EMBL/GenBank/DDBJ databases">
        <title>Sorlinia euscelidii gen. nov., sp. nov., an acetic acid bacteria isolated from the gut of Euscelidius variegatus emitter.</title>
        <authorList>
            <person name="Michoud G."/>
            <person name="Marasco R."/>
            <person name="Seferji K."/>
            <person name="Gonella E."/>
            <person name="Garuglieri E."/>
            <person name="Alma A."/>
            <person name="Mapelli F."/>
            <person name="Borin S."/>
            <person name="Daffonchio D."/>
            <person name="Crotti E."/>
        </authorList>
    </citation>
    <scope>NUCLEOTIDE SEQUENCE [LARGE SCALE GENOMIC DNA]</scope>
    <source>
        <strain evidence="1 2">EV16P</strain>
    </source>
</reference>
<dbReference type="SUPFAM" id="SSF53474">
    <property type="entry name" value="alpha/beta-Hydrolases"/>
    <property type="match status" value="1"/>
</dbReference>
<dbReference type="RefSeq" id="WP_394819563.1">
    <property type="nucleotide sequence ID" value="NZ_JAWJZY010000002.1"/>
</dbReference>
<dbReference type="PANTHER" id="PTHR33840:SF1">
    <property type="entry name" value="TLE1 PHOSPHOLIPASE DOMAIN-CONTAINING PROTEIN"/>
    <property type="match status" value="1"/>
</dbReference>
<comment type="caution">
    <text evidence="1">The sequence shown here is derived from an EMBL/GenBank/DDBJ whole genome shotgun (WGS) entry which is preliminary data.</text>
</comment>
<evidence type="ECO:0000313" key="1">
    <source>
        <dbReference type="EMBL" id="MEE8658664.1"/>
    </source>
</evidence>
<sequence length="590" mass="65409">MSEIRKIREFTSTVLKTKITGLSDEIARDYQECSVKITGLNAKQTVDLKIEAIDAGESTTIFAQKITLGKEVHLVGPLKIDRRCQLVISGDVSGQLINPADCKIESVISYDDSSMKTLRLGVFFDGTGCNAHNSEKYFNSFTSIGDYLESLIERVNDSIVPKSYRYSPQLSYVSGLSNIWNLYRSFTEGRIDKKTYQAKTYIEGAGTKKDALDSMFTMGTGWSPPGGPQTGVIAKTDDAVKQIKKLLAKLGNDFDRVELYIFGFSRGSTSARHFANRIEKQDRTLLSAFNTAKYGAPEVRFIGLYDTVASILALSQGDIDVGDSKTGDVDISMDDAIAGDVFHITAGHEVRENYSSNHVTPVFKKELKLPGVHEDIGGQFHEKVEERMYLTQVLYSSSRQKIDNEDTSSYKKSKEDLQRLLNVVHWGKIYEASGISIASEVRDRPLLPTLYANAVQLRREAVYPGLNFVAFQAMRYYAGNIGLAFSELPGEDVETIPDDLQDLHDQALQQIDHLLAGGTATSLVDYLSPALGAKYVHNSAFWDEAPNDLVVDETGIIDDATFNLLLINRPHEGNVRREFNADGSVYTDPA</sequence>
<gene>
    <name evidence="1" type="ORF">DOFOFD_06535</name>
</gene>
<dbReference type="EMBL" id="JAWJZY010000002">
    <property type="protein sequence ID" value="MEE8658664.1"/>
    <property type="molecule type" value="Genomic_DNA"/>
</dbReference>
<evidence type="ECO:0000313" key="2">
    <source>
        <dbReference type="Proteomes" id="UP001312908"/>
    </source>
</evidence>
<organism evidence="1 2">
    <name type="scientific">Sorlinia euscelidii</name>
    <dbReference type="NCBI Taxonomy" id="3081148"/>
    <lineage>
        <taxon>Bacteria</taxon>
        <taxon>Pseudomonadati</taxon>
        <taxon>Pseudomonadota</taxon>
        <taxon>Alphaproteobacteria</taxon>
        <taxon>Acetobacterales</taxon>
        <taxon>Acetobacteraceae</taxon>
        <taxon>Sorlinia</taxon>
    </lineage>
</organism>
<proteinExistence type="predicted"/>
<dbReference type="InterPro" id="IPR029058">
    <property type="entry name" value="AB_hydrolase_fold"/>
</dbReference>
<dbReference type="Proteomes" id="UP001312908">
    <property type="component" value="Unassembled WGS sequence"/>
</dbReference>
<accession>A0ABU7U475</accession>
<name>A0ABU7U475_9PROT</name>
<dbReference type="PANTHER" id="PTHR33840">
    <property type="match status" value="1"/>
</dbReference>
<keyword evidence="2" id="KW-1185">Reference proteome</keyword>